<dbReference type="PROSITE" id="PS51186">
    <property type="entry name" value="GNAT"/>
    <property type="match status" value="1"/>
</dbReference>
<sequence length="321" mass="35745">MSRRRPADLLDLIEATPPGQELWVRGAGRSLYPLLRSGDSVRVLRCAPAELARGDVALVRVGRKLLAHVVISASPFLTAPLLGGKDPVGEPLGRVTALRRGGLLLPLPRLIRPTFFLGQRVLAGLWARPRARTWFRRLRDFTVAGWSRPLRQRLLGRLEVRLLREEDLDALLVFAGERLLVPSGFLRQQLLGRWGRADGSRGAAAGAFDAQGRLCGFAYLDDYREEGLALEGLWVRSLVVAPRARRMGVAYRMLQVLLEEARRQGAERIFADIDEDNFASQRTFKRAGFQDSSAELTRRVNAEWRASGGGKPLVVLERSVS</sequence>
<proteinExistence type="predicted"/>
<reference evidence="2 3" key="1">
    <citation type="submission" date="2014-04" db="EMBL/GenBank/DDBJ databases">
        <title>Genome assembly of Hyalangium minutum DSM 14724.</title>
        <authorList>
            <person name="Sharma G."/>
            <person name="Subramanian S."/>
        </authorList>
    </citation>
    <scope>NUCLEOTIDE SEQUENCE [LARGE SCALE GENOMIC DNA]</scope>
    <source>
        <strain evidence="2 3">DSM 14724</strain>
    </source>
</reference>
<evidence type="ECO:0000259" key="1">
    <source>
        <dbReference type="PROSITE" id="PS51186"/>
    </source>
</evidence>
<dbReference type="Proteomes" id="UP000028725">
    <property type="component" value="Unassembled WGS sequence"/>
</dbReference>
<dbReference type="Pfam" id="PF00583">
    <property type="entry name" value="Acetyltransf_1"/>
    <property type="match status" value="1"/>
</dbReference>
<dbReference type="STRING" id="394096.DB31_3063"/>
<dbReference type="InterPro" id="IPR016181">
    <property type="entry name" value="Acyl_CoA_acyltransferase"/>
</dbReference>
<dbReference type="RefSeq" id="WP_205628629.1">
    <property type="nucleotide sequence ID" value="NZ_JMCB01000019.1"/>
</dbReference>
<dbReference type="AlphaFoldDB" id="A0A085W5P1"/>
<evidence type="ECO:0000313" key="3">
    <source>
        <dbReference type="Proteomes" id="UP000028725"/>
    </source>
</evidence>
<accession>A0A085W5P1</accession>
<dbReference type="PATRIC" id="fig|394096.3.peg.7388"/>
<comment type="caution">
    <text evidence="2">The sequence shown here is derived from an EMBL/GenBank/DDBJ whole genome shotgun (WGS) entry which is preliminary data.</text>
</comment>
<protein>
    <submittedName>
        <fullName evidence="2">Acetyltransferase, GNAT family protein</fullName>
    </submittedName>
</protein>
<dbReference type="PANTHER" id="PTHR43072">
    <property type="entry name" value="N-ACETYLTRANSFERASE"/>
    <property type="match status" value="1"/>
</dbReference>
<dbReference type="CDD" id="cd04301">
    <property type="entry name" value="NAT_SF"/>
    <property type="match status" value="1"/>
</dbReference>
<dbReference type="GO" id="GO:0016747">
    <property type="term" value="F:acyltransferase activity, transferring groups other than amino-acyl groups"/>
    <property type="evidence" value="ECO:0007669"/>
    <property type="project" value="InterPro"/>
</dbReference>
<dbReference type="InterPro" id="IPR000182">
    <property type="entry name" value="GNAT_dom"/>
</dbReference>
<gene>
    <name evidence="2" type="ORF">DB31_3063</name>
</gene>
<keyword evidence="2" id="KW-0808">Transferase</keyword>
<evidence type="ECO:0000313" key="2">
    <source>
        <dbReference type="EMBL" id="KFE63004.1"/>
    </source>
</evidence>
<dbReference type="Gene3D" id="3.40.630.30">
    <property type="match status" value="1"/>
</dbReference>
<name>A0A085W5P1_9BACT</name>
<feature type="domain" description="N-acetyltransferase" evidence="1">
    <location>
        <begin position="158"/>
        <end position="314"/>
    </location>
</feature>
<dbReference type="SUPFAM" id="SSF55729">
    <property type="entry name" value="Acyl-CoA N-acyltransferases (Nat)"/>
    <property type="match status" value="1"/>
</dbReference>
<dbReference type="EMBL" id="JMCB01000019">
    <property type="protein sequence ID" value="KFE63004.1"/>
    <property type="molecule type" value="Genomic_DNA"/>
</dbReference>
<keyword evidence="3" id="KW-1185">Reference proteome</keyword>
<organism evidence="2 3">
    <name type="scientific">Hyalangium minutum</name>
    <dbReference type="NCBI Taxonomy" id="394096"/>
    <lineage>
        <taxon>Bacteria</taxon>
        <taxon>Pseudomonadati</taxon>
        <taxon>Myxococcota</taxon>
        <taxon>Myxococcia</taxon>
        <taxon>Myxococcales</taxon>
        <taxon>Cystobacterineae</taxon>
        <taxon>Archangiaceae</taxon>
        <taxon>Hyalangium</taxon>
    </lineage>
</organism>